<organism evidence="2 3">
    <name type="scientific">Candidatus Nitrospira kreftii</name>
    <dbReference type="NCBI Taxonomy" id="2652173"/>
    <lineage>
        <taxon>Bacteria</taxon>
        <taxon>Pseudomonadati</taxon>
        <taxon>Nitrospirota</taxon>
        <taxon>Nitrospiria</taxon>
        <taxon>Nitrospirales</taxon>
        <taxon>Nitrospiraceae</taxon>
        <taxon>Nitrospira</taxon>
    </lineage>
</organism>
<protein>
    <submittedName>
        <fullName evidence="2">Uncharacterized protein</fullName>
    </submittedName>
</protein>
<dbReference type="EMBL" id="CP047423">
    <property type="protein sequence ID" value="QPD02489.1"/>
    <property type="molecule type" value="Genomic_DNA"/>
</dbReference>
<reference evidence="2 3" key="1">
    <citation type="journal article" date="2020" name="ISME J.">
        <title>Enrichment and physiological characterization of a novel comammox Nitrospira indicates ammonium inhibition of complete nitrification.</title>
        <authorList>
            <person name="Sakoula D."/>
            <person name="Koch H."/>
            <person name="Frank J."/>
            <person name="Jetten M.S.M."/>
            <person name="van Kessel M.A.H.J."/>
            <person name="Lucker S."/>
        </authorList>
    </citation>
    <scope>NUCLEOTIDE SEQUENCE [LARGE SCALE GENOMIC DNA]</scope>
    <source>
        <strain evidence="2">Comreactor17</strain>
    </source>
</reference>
<name>A0A7S8IXX5_9BACT</name>
<dbReference type="Proteomes" id="UP000593737">
    <property type="component" value="Chromosome"/>
</dbReference>
<proteinExistence type="predicted"/>
<keyword evidence="1" id="KW-0732">Signal</keyword>
<evidence type="ECO:0000313" key="3">
    <source>
        <dbReference type="Proteomes" id="UP000593737"/>
    </source>
</evidence>
<evidence type="ECO:0000256" key="1">
    <source>
        <dbReference type="SAM" id="SignalP"/>
    </source>
</evidence>
<dbReference type="AlphaFoldDB" id="A0A7S8IXX5"/>
<accession>A0A7S8IXX5</accession>
<feature type="chain" id="PRO_5032632248" evidence="1">
    <location>
        <begin position="22"/>
        <end position="131"/>
    </location>
</feature>
<feature type="signal peptide" evidence="1">
    <location>
        <begin position="1"/>
        <end position="21"/>
    </location>
</feature>
<sequence length="131" mass="14485">MIKYIVLSALFTMLLSGGVHAGQEGYVCRIDAFSRLQNDGTMNSDTKDPIVSKEFTVDRRSGKILGRYLSSNGFDTEVLDAGSKQQSFKVIAKNSFGFLHILYLEIMEFSDQLPKPFLLIAGSAVYSGRCT</sequence>
<evidence type="ECO:0000313" key="2">
    <source>
        <dbReference type="EMBL" id="QPD02489.1"/>
    </source>
</evidence>
<gene>
    <name evidence="2" type="ORF">Nkreftii_000263</name>
</gene>
<dbReference type="KEGG" id="nkf:Nkreftii_000263"/>